<feature type="coiled-coil region" evidence="1">
    <location>
        <begin position="440"/>
        <end position="526"/>
    </location>
</feature>
<feature type="compositionally biased region" description="Polar residues" evidence="2">
    <location>
        <begin position="396"/>
        <end position="406"/>
    </location>
</feature>
<evidence type="ECO:0000256" key="1">
    <source>
        <dbReference type="SAM" id="Coils"/>
    </source>
</evidence>
<evidence type="ECO:0008006" key="5">
    <source>
        <dbReference type="Google" id="ProtNLM"/>
    </source>
</evidence>
<organism evidence="3 4">
    <name type="scientific">Cereibacter sphaeroides</name>
    <name type="common">Rhodobacter sphaeroides</name>
    <dbReference type="NCBI Taxonomy" id="1063"/>
    <lineage>
        <taxon>Bacteria</taxon>
        <taxon>Pseudomonadati</taxon>
        <taxon>Pseudomonadota</taxon>
        <taxon>Alphaproteobacteria</taxon>
        <taxon>Rhodobacterales</taxon>
        <taxon>Paracoccaceae</taxon>
        <taxon>Cereibacter</taxon>
    </lineage>
</organism>
<sequence length="680" mass="71389">MATQGMGDALQVEVGITEKQYMAQLRRMETQTIRAARANEKAFKAANKNIERSAPSFDGNGLRQAAMQLSQVAQQGSATGNYLQALAIQLPDLAMGFGTLGILAGAAAGSLLPLAASLLSSGESSEEAKKALDEFKGALEDYQRYTDLAWTATDELAKRFGSFGEVVRSTSEYMSGVALQDAVRALTSENQNLLNGIQAAVEAMERAREAQADFDRQAASGMATSEQMLQAREALDAYVAGAEEAARKVGLLPEQVERLKSAMDALQSSDTMVEIRDNAAAALVVIREMWPEGEKLPEALSPAVKALEDIQREAAESSKHLDDAAVSAGDIAASDMAGSVGAAADEAARLATNLQSALERQRAIEQSQSVGSGGAPPDYGPKGAYGPGQNEFGTPGESSGPQTSPRPRSAPNDIDAGLPPVARGGRKGRGGGKSDRESVYDLGQKEIAQLERQIEMLGKTEAQVAEMEAKYRLLDAAKRQNLDLDARQAATGLTLREQIDQQAASIGRLTEQYDAAQERAQFFEQIQSDMKNGFLDAIVAGESFADTMRGVAQALAKAALEAALFGTGPFGGGGGLLSGLGGAILGSFEGGGYTGSGPRMGGLDGRGGRLAMVHPDETIIDHKRGQSAPGGAVINIAINGGSGDDHIVSLVQQGVQAGLKSYDKALPIRFDQISKKPRVR</sequence>
<evidence type="ECO:0000313" key="3">
    <source>
        <dbReference type="EMBL" id="RHZ96459.1"/>
    </source>
</evidence>
<dbReference type="AlphaFoldDB" id="A0AAX1UNZ1"/>
<dbReference type="EMBL" id="QWGP01000005">
    <property type="protein sequence ID" value="RHZ96459.1"/>
    <property type="molecule type" value="Genomic_DNA"/>
</dbReference>
<keyword evidence="1" id="KW-0175">Coiled coil</keyword>
<accession>A0AAX1UNZ1</accession>
<evidence type="ECO:0000256" key="2">
    <source>
        <dbReference type="SAM" id="MobiDB-lite"/>
    </source>
</evidence>
<name>A0AAX1UNZ1_CERSP</name>
<dbReference type="Proteomes" id="UP000266305">
    <property type="component" value="Unassembled WGS sequence"/>
</dbReference>
<dbReference type="RefSeq" id="WP_118999686.1">
    <property type="nucleotide sequence ID" value="NZ_QWGP01000005.1"/>
</dbReference>
<reference evidence="3 4" key="1">
    <citation type="submission" date="2018-08" db="EMBL/GenBank/DDBJ databases">
        <title>Draft genome sequence of Rhodobacter sphaeroides FY.</title>
        <authorList>
            <person name="Rayyan A."/>
            <person name="Meyer T.E."/>
            <person name="Kyndt J.A."/>
        </authorList>
    </citation>
    <scope>NUCLEOTIDE SEQUENCE [LARGE SCALE GENOMIC DNA]</scope>
    <source>
        <strain evidence="3 4">FY</strain>
    </source>
</reference>
<feature type="region of interest" description="Disordered" evidence="2">
    <location>
        <begin position="359"/>
        <end position="440"/>
    </location>
</feature>
<evidence type="ECO:0000313" key="4">
    <source>
        <dbReference type="Proteomes" id="UP000266305"/>
    </source>
</evidence>
<feature type="compositionally biased region" description="Polar residues" evidence="2">
    <location>
        <begin position="359"/>
        <end position="370"/>
    </location>
</feature>
<gene>
    <name evidence="3" type="ORF">D1114_07040</name>
</gene>
<protein>
    <recommendedName>
        <fullName evidence="5">Tail tape measure protein</fullName>
    </recommendedName>
</protein>
<proteinExistence type="predicted"/>
<comment type="caution">
    <text evidence="3">The sequence shown here is derived from an EMBL/GenBank/DDBJ whole genome shotgun (WGS) entry which is preliminary data.</text>
</comment>